<name>A0ABW8GKQ2_9PROT</name>
<keyword evidence="3 6" id="KW-0285">Flavoprotein</keyword>
<evidence type="ECO:0000313" key="9">
    <source>
        <dbReference type="Proteomes" id="UP001617669"/>
    </source>
</evidence>
<evidence type="ECO:0000256" key="6">
    <source>
        <dbReference type="RuleBase" id="RU004182"/>
    </source>
</evidence>
<evidence type="ECO:0000256" key="4">
    <source>
        <dbReference type="ARBA" id="ARBA00022827"/>
    </source>
</evidence>
<dbReference type="Gene3D" id="3.40.50.620">
    <property type="entry name" value="HUPs"/>
    <property type="match status" value="1"/>
</dbReference>
<dbReference type="PRINTS" id="PR00147">
    <property type="entry name" value="DNAPHOTLYASE"/>
</dbReference>
<dbReference type="Proteomes" id="UP001617669">
    <property type="component" value="Unassembled WGS sequence"/>
</dbReference>
<dbReference type="Pfam" id="PF03441">
    <property type="entry name" value="FAD_binding_7"/>
    <property type="match status" value="1"/>
</dbReference>
<dbReference type="InterPro" id="IPR018394">
    <property type="entry name" value="DNA_photolyase_1_CS_C"/>
</dbReference>
<protein>
    <submittedName>
        <fullName evidence="8">Cryptochrome/photolyase family protein</fullName>
        <ecNumber evidence="8">4.1.99.3</ecNumber>
    </submittedName>
</protein>
<dbReference type="RefSeq" id="WP_400880915.1">
    <property type="nucleotide sequence ID" value="NZ_JBIWXY010000001.1"/>
</dbReference>
<evidence type="ECO:0000256" key="5">
    <source>
        <dbReference type="ARBA" id="ARBA00022991"/>
    </source>
</evidence>
<keyword evidence="5 6" id="KW-0157">Chromophore</keyword>
<evidence type="ECO:0000259" key="7">
    <source>
        <dbReference type="PROSITE" id="PS51645"/>
    </source>
</evidence>
<dbReference type="PANTHER" id="PTHR11455">
    <property type="entry name" value="CRYPTOCHROME"/>
    <property type="match status" value="1"/>
</dbReference>
<dbReference type="EC" id="4.1.99.3" evidence="8"/>
<dbReference type="SUPFAM" id="SSF52425">
    <property type="entry name" value="Cryptochrome/photolyase, N-terminal domain"/>
    <property type="match status" value="1"/>
</dbReference>
<proteinExistence type="inferred from homology"/>
<comment type="cofactor">
    <cofactor evidence="2">
        <name>FAD</name>
        <dbReference type="ChEBI" id="CHEBI:57692"/>
    </cofactor>
</comment>
<dbReference type="InterPro" id="IPR036155">
    <property type="entry name" value="Crypto/Photolyase_N_sf"/>
</dbReference>
<dbReference type="GO" id="GO:0003904">
    <property type="term" value="F:deoxyribodipyrimidine photo-lyase activity"/>
    <property type="evidence" value="ECO:0007669"/>
    <property type="project" value="UniProtKB-EC"/>
</dbReference>
<evidence type="ECO:0000313" key="8">
    <source>
        <dbReference type="EMBL" id="MFJ5445945.1"/>
    </source>
</evidence>
<keyword evidence="8" id="KW-0456">Lyase</keyword>
<organism evidence="8 9">
    <name type="scientific">Methylobacillus methanolivorans</name>
    <dbReference type="NCBI Taxonomy" id="1848927"/>
    <lineage>
        <taxon>Bacteria</taxon>
        <taxon>Pseudomonadati</taxon>
        <taxon>Pseudomonadota</taxon>
        <taxon>Betaproteobacteria</taxon>
        <taxon>Nitrosomonadales</taxon>
        <taxon>Methylophilaceae</taxon>
        <taxon>Methylobacillus</taxon>
    </lineage>
</organism>
<dbReference type="InterPro" id="IPR014729">
    <property type="entry name" value="Rossmann-like_a/b/a_fold"/>
</dbReference>
<dbReference type="Gene3D" id="1.10.579.10">
    <property type="entry name" value="DNA Cyclobutane Dipyrimidine Photolyase, subunit A, domain 3"/>
    <property type="match status" value="1"/>
</dbReference>
<evidence type="ECO:0000256" key="3">
    <source>
        <dbReference type="ARBA" id="ARBA00022630"/>
    </source>
</evidence>
<dbReference type="InterPro" id="IPR005101">
    <property type="entry name" value="Cryptochr/Photolyase_FAD-bd"/>
</dbReference>
<keyword evidence="9" id="KW-1185">Reference proteome</keyword>
<dbReference type="InterPro" id="IPR036134">
    <property type="entry name" value="Crypto/Photolyase_FAD-like_sf"/>
</dbReference>
<feature type="domain" description="Photolyase/cryptochrome alpha/beta" evidence="7">
    <location>
        <begin position="2"/>
        <end position="132"/>
    </location>
</feature>
<reference evidence="8 9" key="1">
    <citation type="submission" date="2024-11" db="EMBL/GenBank/DDBJ databases">
        <authorList>
            <person name="Kaparullina E.N."/>
            <person name="Delegan Y.A."/>
            <person name="Doronina N.V."/>
        </authorList>
    </citation>
    <scope>NUCLEOTIDE SEQUENCE [LARGE SCALE GENOMIC DNA]</scope>
    <source>
        <strain evidence="8 9">7sh_L</strain>
    </source>
</reference>
<comment type="caution">
    <text evidence="8">The sequence shown here is derived from an EMBL/GenBank/DDBJ whole genome shotgun (WGS) entry which is preliminary data.</text>
</comment>
<dbReference type="Pfam" id="PF00875">
    <property type="entry name" value="DNA_photolyase"/>
    <property type="match status" value="1"/>
</dbReference>
<comment type="similarity">
    <text evidence="6">Belongs to the DNA photolyase family.</text>
</comment>
<sequence length="478" mass="54972">MNKSLVWFRRDLRDYDHAALYHALKNSTQVICAFVFDTDILTQLTNKQDRRVEFIWESVHELKTALQQQGSDLLVLHGKAADEIPKLAQTLAVDTVYCNHDYEPDAMARDLTVQQALDQTDIAFKSFKDQVLFEKDEILTKSGTSFSVFTPYKNACLKTLNDFYLKAYPVDRYIHHLAIMDPQSMPSLESLGFGRTNLKQLKLPTGMSGGSTLFEDFSNRMARYRDARDFPSIKGPSYLSVHLRFGTVSIRHLARTAWQQGGLGAETWLNELLWRDFYFQILHHHPQVATGKSFKAEFEHIPFPNDERLFEAWCKGQTGYPLVDAAMRQLNQTGYMHNRLRMVAASFLVKDLLIDWRWGERYFAEHLIDFDLAANNGGWQWAASTGCDAQPWFRIFNPVTQSEKFDADGKFIRKYVPELQACTSKEIHAPWLMPPLRQQALGLMIGKDYPSPIVDHAMRREQALALYKQVSHKASTAT</sequence>
<dbReference type="InterPro" id="IPR006050">
    <property type="entry name" value="DNA_photolyase_N"/>
</dbReference>
<dbReference type="Gene3D" id="1.25.40.80">
    <property type="match status" value="1"/>
</dbReference>
<dbReference type="EMBL" id="JBIWXY010000001">
    <property type="protein sequence ID" value="MFJ5445945.1"/>
    <property type="molecule type" value="Genomic_DNA"/>
</dbReference>
<evidence type="ECO:0000256" key="2">
    <source>
        <dbReference type="ARBA" id="ARBA00001974"/>
    </source>
</evidence>
<gene>
    <name evidence="8" type="ORF">ACIKP9_06850</name>
</gene>
<dbReference type="InterPro" id="IPR002081">
    <property type="entry name" value="Cryptochrome/DNA_photolyase_1"/>
</dbReference>
<keyword evidence="4 6" id="KW-0274">FAD</keyword>
<comment type="cofactor">
    <cofactor evidence="1">
        <name>(6R)-5,10-methylene-5,6,7,8-tetrahydrofolate</name>
        <dbReference type="ChEBI" id="CHEBI:15636"/>
    </cofactor>
</comment>
<dbReference type="PANTHER" id="PTHR11455:SF9">
    <property type="entry name" value="CRYPTOCHROME CIRCADIAN CLOCK 5 ISOFORM X1"/>
    <property type="match status" value="1"/>
</dbReference>
<dbReference type="SUPFAM" id="SSF48173">
    <property type="entry name" value="Cryptochrome/photolyase FAD-binding domain"/>
    <property type="match status" value="1"/>
</dbReference>
<dbReference type="PROSITE" id="PS00394">
    <property type="entry name" value="DNA_PHOTOLYASES_1_1"/>
    <property type="match status" value="1"/>
</dbReference>
<dbReference type="PROSITE" id="PS00691">
    <property type="entry name" value="DNA_PHOTOLYASES_1_2"/>
    <property type="match status" value="1"/>
</dbReference>
<accession>A0ABW8GKQ2</accession>
<evidence type="ECO:0000256" key="1">
    <source>
        <dbReference type="ARBA" id="ARBA00001932"/>
    </source>
</evidence>
<dbReference type="PROSITE" id="PS51645">
    <property type="entry name" value="PHR_CRY_ALPHA_BETA"/>
    <property type="match status" value="1"/>
</dbReference>